<evidence type="ECO:0000313" key="2">
    <source>
        <dbReference type="Proteomes" id="UP000594161"/>
    </source>
</evidence>
<sequence length="92" mass="11080">MSYQEILKRVSEELNLPLEVVKEAYESYWLFIRQSITDLPLREDLSEEDFNKLRSNFNIPSLGKLTCTYERMKGVKERFKYINRIRNGRLES</sequence>
<proteinExistence type="predicted"/>
<dbReference type="Proteomes" id="UP000594161">
    <property type="component" value="Segment"/>
</dbReference>
<dbReference type="EMBL" id="MT774391">
    <property type="protein sequence ID" value="QOR59609.1"/>
    <property type="molecule type" value="Genomic_DNA"/>
</dbReference>
<name>A0A7M1S1A6_9CAUD</name>
<evidence type="ECO:0000313" key="1">
    <source>
        <dbReference type="EMBL" id="QOR59609.1"/>
    </source>
</evidence>
<dbReference type="GeneID" id="65130216"/>
<reference evidence="1 2" key="1">
    <citation type="submission" date="2020-07" db="EMBL/GenBank/DDBJ databases">
        <title>Taxonomic proposal: Crassvirales, a new order of highly abundant and diverse bacterial viruses.</title>
        <authorList>
            <person name="Shkoporov A.N."/>
            <person name="Stockdale S.R."/>
            <person name="Guerin E."/>
            <person name="Ross R.P."/>
            <person name="Hill C."/>
        </authorList>
    </citation>
    <scope>NUCLEOTIDE SEQUENCE [LARGE SCALE GENOMIC DNA]</scope>
</reference>
<organism evidence="1 2">
    <name type="scientific">uncultured phage cr126_1</name>
    <dbReference type="NCBI Taxonomy" id="2772075"/>
    <lineage>
        <taxon>Viruses</taxon>
        <taxon>Duplodnaviria</taxon>
        <taxon>Heunggongvirae</taxon>
        <taxon>Uroviricota</taxon>
        <taxon>Caudoviricetes</taxon>
        <taxon>Crassvirales</taxon>
        <taxon>Steigviridae</taxon>
        <taxon>Asinivirinae</taxon>
        <taxon>Kolpuevirus</taxon>
        <taxon>Kolpuevirus hominis</taxon>
    </lineage>
</organism>
<protein>
    <submittedName>
        <fullName evidence="1">Protein HU</fullName>
    </submittedName>
</protein>
<dbReference type="RefSeq" id="YP_010111767.1">
    <property type="nucleotide sequence ID" value="NC_055884.1"/>
</dbReference>
<dbReference type="KEGG" id="vg:65130216"/>
<keyword evidence="2" id="KW-1185">Reference proteome</keyword>
<accession>A0A7M1S1A6</accession>